<dbReference type="GO" id="GO:0000428">
    <property type="term" value="C:DNA-directed RNA polymerase complex"/>
    <property type="evidence" value="ECO:0007669"/>
    <property type="project" value="UniProtKB-KW"/>
</dbReference>
<evidence type="ECO:0000313" key="15">
    <source>
        <dbReference type="Proteomes" id="UP000253857"/>
    </source>
</evidence>
<dbReference type="InterPro" id="IPR007046">
    <property type="entry name" value="RNA_pol_sigma_54_core-bd"/>
</dbReference>
<dbReference type="GO" id="GO:0016987">
    <property type="term" value="F:sigma factor activity"/>
    <property type="evidence" value="ECO:0007669"/>
    <property type="project" value="UniProtKB-KW"/>
</dbReference>
<dbReference type="RefSeq" id="WP_009609088.1">
    <property type="nucleotide sequence ID" value="NZ_AP025575.1"/>
</dbReference>
<dbReference type="InterPro" id="IPR038709">
    <property type="entry name" value="RpoN_core-bd_sf"/>
</dbReference>
<dbReference type="EMBL" id="PPTY01000048">
    <property type="protein sequence ID" value="RDB81204.1"/>
    <property type="molecule type" value="Genomic_DNA"/>
</dbReference>
<evidence type="ECO:0000259" key="11">
    <source>
        <dbReference type="Pfam" id="PF04963"/>
    </source>
</evidence>
<evidence type="ECO:0000256" key="5">
    <source>
        <dbReference type="ARBA" id="ARBA00023015"/>
    </source>
</evidence>
<keyword evidence="5" id="KW-0805">Transcription regulation</keyword>
<dbReference type="GO" id="GO:0016779">
    <property type="term" value="F:nucleotidyltransferase activity"/>
    <property type="evidence" value="ECO:0007669"/>
    <property type="project" value="UniProtKB-KW"/>
</dbReference>
<dbReference type="PIRSF" id="PIRSF000774">
    <property type="entry name" value="RpoN"/>
    <property type="match status" value="1"/>
</dbReference>
<dbReference type="InterPro" id="IPR007634">
    <property type="entry name" value="RNA_pol_sigma_54_DNA-bd"/>
</dbReference>
<dbReference type="PANTHER" id="PTHR32248:SF4">
    <property type="entry name" value="RNA POLYMERASE SIGMA-54 FACTOR"/>
    <property type="match status" value="1"/>
</dbReference>
<dbReference type="GO" id="GO:0003677">
    <property type="term" value="F:DNA binding"/>
    <property type="evidence" value="ECO:0007669"/>
    <property type="project" value="UniProtKB-KW"/>
</dbReference>
<feature type="compositionally biased region" description="Acidic residues" evidence="9">
    <location>
        <begin position="70"/>
        <end position="81"/>
    </location>
</feature>
<dbReference type="EMBL" id="PPUQ01000020">
    <property type="protein sequence ID" value="RDC35930.1"/>
    <property type="molecule type" value="Genomic_DNA"/>
</dbReference>
<evidence type="ECO:0000313" key="12">
    <source>
        <dbReference type="EMBL" id="MVN32781.1"/>
    </source>
</evidence>
<keyword evidence="4" id="KW-0548">Nucleotidyltransferase</keyword>
<dbReference type="Pfam" id="PF04963">
    <property type="entry name" value="Sigma54_CBD"/>
    <property type="match status" value="1"/>
</dbReference>
<evidence type="ECO:0000256" key="4">
    <source>
        <dbReference type="ARBA" id="ARBA00022695"/>
    </source>
</evidence>
<evidence type="ECO:0000256" key="1">
    <source>
        <dbReference type="ARBA" id="ARBA00008798"/>
    </source>
</evidence>
<feature type="region of interest" description="Disordered" evidence="9">
    <location>
        <begin position="68"/>
        <end position="89"/>
    </location>
</feature>
<keyword evidence="8" id="KW-0804">Transcription</keyword>
<keyword evidence="7" id="KW-0238">DNA-binding</keyword>
<dbReference type="GO" id="GO:0001216">
    <property type="term" value="F:DNA-binding transcription activator activity"/>
    <property type="evidence" value="ECO:0007669"/>
    <property type="project" value="InterPro"/>
</dbReference>
<dbReference type="PROSITE" id="PS00718">
    <property type="entry name" value="SIGMA54_2"/>
    <property type="match status" value="1"/>
</dbReference>
<evidence type="ECO:0000256" key="8">
    <source>
        <dbReference type="ARBA" id="ARBA00023163"/>
    </source>
</evidence>
<reference evidence="15 16" key="1">
    <citation type="journal article" date="2018" name="Elife">
        <title>Discovery and characterization of a prevalent human gut bacterial enzyme sufficient for the inactivation of a family of plant toxins.</title>
        <authorList>
            <person name="Koppel N."/>
            <person name="Bisanz J.E."/>
            <person name="Pandelia M.E."/>
            <person name="Turnbaugh P.J."/>
            <person name="Balskus E.P."/>
        </authorList>
    </citation>
    <scope>NUCLEOTIDE SEQUENCE [LARGE SCALE GENOMIC DNA]</scope>
    <source>
        <strain evidence="14 16">16A</strain>
        <strain evidence="13 15">FAA1-1-60AUCSF</strain>
    </source>
</reference>
<dbReference type="Pfam" id="PF04552">
    <property type="entry name" value="Sigma54_DBD"/>
    <property type="match status" value="1"/>
</dbReference>
<dbReference type="NCBIfam" id="TIGR02395">
    <property type="entry name" value="rpoN_sigma"/>
    <property type="match status" value="1"/>
</dbReference>
<dbReference type="Pfam" id="PF00309">
    <property type="entry name" value="Sigma54_AID"/>
    <property type="match status" value="1"/>
</dbReference>
<dbReference type="EMBL" id="WPOM01000009">
    <property type="protein sequence ID" value="MVN32781.1"/>
    <property type="molecule type" value="Genomic_DNA"/>
</dbReference>
<feature type="domain" description="RNA polymerase sigma factor 54 DNA-binding" evidence="10">
    <location>
        <begin position="313"/>
        <end position="474"/>
    </location>
</feature>
<dbReference type="Proteomes" id="UP000253915">
    <property type="component" value="Unassembled WGS sequence"/>
</dbReference>
<evidence type="ECO:0000256" key="2">
    <source>
        <dbReference type="ARBA" id="ARBA00022478"/>
    </source>
</evidence>
<evidence type="ECO:0000256" key="7">
    <source>
        <dbReference type="ARBA" id="ARBA00023125"/>
    </source>
</evidence>
<dbReference type="AlphaFoldDB" id="A0A369MXX3"/>
<name>A0A369MXX3_EGGLN</name>
<dbReference type="Proteomes" id="UP000253857">
    <property type="component" value="Unassembled WGS sequence"/>
</dbReference>
<dbReference type="GeneID" id="69512135"/>
<sequence>MSDCPSQAVRMEARSNVSVRTKQHFAPTAIQGLEVLSLPVARLDAYVRDLVERNPLLDFDYDHGSLSFEELPDEEDGDAAADAETAAEGFDARPPSAIAWDARGFDLARLRDECSQTETLHSHVRMQLTGVRVGEEDRALLDALIENIDDDGYFSGSMHALCAEAGRSIEDGQRLLELVQQLSPRGVGARDLAECLALQIDDGLPYADVIRDMLRTGLDDLAENRTTKLMRVYHLTIDDLAAIREVICTLDPRPGSSFSQRKGTVYVIPDITIRRDGTAFSVQVTGELSETLVLNGSYDRMEQRGGMDDEAREWLHEKRAEADAALANIDQRRQTLHRFGVYLAEVQYDFFMGGEARMRPLTMQQAADALGVHVSTISRTVQDKYALTPWGVFPLKHFFSSSVACTAEERRHALSSLAIKDRIKDLVAQEDRRTPLSDATITAILNGEGVDIKRRTVAKYREALGIGRQSQRRR</sequence>
<evidence type="ECO:0000259" key="10">
    <source>
        <dbReference type="Pfam" id="PF04552"/>
    </source>
</evidence>
<keyword evidence="3" id="KW-0808">Transferase</keyword>
<evidence type="ECO:0000256" key="9">
    <source>
        <dbReference type="SAM" id="MobiDB-lite"/>
    </source>
</evidence>
<protein>
    <submittedName>
        <fullName evidence="12">RNA polymerase factor sigma-54</fullName>
    </submittedName>
    <submittedName>
        <fullName evidence="13">RNA polymerase sigma-54 factor</fullName>
    </submittedName>
</protein>
<dbReference type="PANTHER" id="PTHR32248">
    <property type="entry name" value="RNA POLYMERASE SIGMA-54 FACTOR"/>
    <property type="match status" value="1"/>
</dbReference>
<dbReference type="Gene3D" id="1.10.10.60">
    <property type="entry name" value="Homeodomain-like"/>
    <property type="match status" value="1"/>
</dbReference>
<evidence type="ECO:0000256" key="6">
    <source>
        <dbReference type="ARBA" id="ARBA00023082"/>
    </source>
</evidence>
<comment type="caution">
    <text evidence="13">The sequence shown here is derived from an EMBL/GenBank/DDBJ whole genome shotgun (WGS) entry which is preliminary data.</text>
</comment>
<proteinExistence type="inferred from homology"/>
<gene>
    <name evidence="13" type="primary">rpoN</name>
    <name evidence="14" type="ORF">C1853_12385</name>
    <name evidence="13" type="ORF">C1871_14825</name>
    <name evidence="12" type="ORF">GO726_06310</name>
</gene>
<dbReference type="InterPro" id="IPR000394">
    <property type="entry name" value="RNA_pol_sigma_54"/>
</dbReference>
<comment type="similarity">
    <text evidence="1">Belongs to the sigma-54 factor family.</text>
</comment>
<reference evidence="12 17" key="2">
    <citation type="submission" date="2019-11" db="EMBL/GenBank/DDBJ databases">
        <title>Whole genome shotgun sequencing (WGS) data from Adlercreutzia equolifaciens ResAG-91, Eggerthella lenta MRI-F36, MRI-F37, MRI-F40, ResAG-49, ResAG-88, ResAG-121, ResAG-145, and Gordonibacter sp. ResAG-5, ResAG-26, ResAG-43, ResAG-50, ResAG-59.</title>
        <authorList>
            <person name="Stoll D.A."/>
            <person name="Danylec N."/>
            <person name="Franz C.M.A.P."/>
            <person name="Huch M."/>
        </authorList>
    </citation>
    <scope>NUCLEOTIDE SEQUENCE [LARGE SCALE GENOMIC DNA]</scope>
    <source>
        <strain evidence="12 17">ResAG-88</strain>
    </source>
</reference>
<dbReference type="PROSITE" id="PS50044">
    <property type="entry name" value="SIGMA54_3"/>
    <property type="match status" value="1"/>
</dbReference>
<evidence type="ECO:0000313" key="16">
    <source>
        <dbReference type="Proteomes" id="UP000253915"/>
    </source>
</evidence>
<evidence type="ECO:0000313" key="17">
    <source>
        <dbReference type="Proteomes" id="UP000436429"/>
    </source>
</evidence>
<dbReference type="PRINTS" id="PR00045">
    <property type="entry name" value="SIGMA54FCT"/>
</dbReference>
<evidence type="ECO:0000256" key="3">
    <source>
        <dbReference type="ARBA" id="ARBA00022679"/>
    </source>
</evidence>
<organism evidence="13 15">
    <name type="scientific">Eggerthella lenta</name>
    <name type="common">Eubacterium lentum</name>
    <dbReference type="NCBI Taxonomy" id="84112"/>
    <lineage>
        <taxon>Bacteria</taxon>
        <taxon>Bacillati</taxon>
        <taxon>Actinomycetota</taxon>
        <taxon>Coriobacteriia</taxon>
        <taxon>Eggerthellales</taxon>
        <taxon>Eggerthellaceae</taxon>
        <taxon>Eggerthella</taxon>
    </lineage>
</organism>
<keyword evidence="2" id="KW-0240">DNA-directed RNA polymerase</keyword>
<dbReference type="Gene3D" id="1.10.10.1330">
    <property type="entry name" value="RNA polymerase sigma-54 factor, core-binding domain"/>
    <property type="match status" value="1"/>
</dbReference>
<dbReference type="Proteomes" id="UP000436429">
    <property type="component" value="Unassembled WGS sequence"/>
</dbReference>
<dbReference type="OMA" id="VTTQKFM"/>
<evidence type="ECO:0000313" key="13">
    <source>
        <dbReference type="EMBL" id="RDB81204.1"/>
    </source>
</evidence>
<keyword evidence="6" id="KW-0731">Sigma factor</keyword>
<feature type="domain" description="RNA polymerase sigma factor 54 core-binding" evidence="11">
    <location>
        <begin position="113"/>
        <end position="298"/>
    </location>
</feature>
<dbReference type="GO" id="GO:0006352">
    <property type="term" value="P:DNA-templated transcription initiation"/>
    <property type="evidence" value="ECO:0007669"/>
    <property type="project" value="InterPro"/>
</dbReference>
<accession>A0A369MXX3</accession>
<evidence type="ECO:0000313" key="14">
    <source>
        <dbReference type="EMBL" id="RDC35930.1"/>
    </source>
</evidence>